<dbReference type="InterPro" id="IPR018247">
    <property type="entry name" value="EF_Hand_1_Ca_BS"/>
</dbReference>
<dbReference type="GO" id="GO:0000272">
    <property type="term" value="P:polysaccharide catabolic process"/>
    <property type="evidence" value="ECO:0007669"/>
    <property type="project" value="InterPro"/>
</dbReference>
<dbReference type="InterPro" id="IPR011050">
    <property type="entry name" value="Pectin_lyase_fold/virulence"/>
</dbReference>
<gene>
    <name evidence="4" type="ORF">A2Z22_03150</name>
</gene>
<dbReference type="InterPro" id="IPR002105">
    <property type="entry name" value="Dockerin_1_rpt"/>
</dbReference>
<dbReference type="Gene3D" id="2.160.20.10">
    <property type="entry name" value="Single-stranded right-handed beta-helix, Pectin lyase-like"/>
    <property type="match status" value="2"/>
</dbReference>
<dbReference type="SUPFAM" id="SSF63446">
    <property type="entry name" value="Type I dockerin domain"/>
    <property type="match status" value="1"/>
</dbReference>
<dbReference type="SUPFAM" id="SSF51126">
    <property type="entry name" value="Pectin lyase-like"/>
    <property type="match status" value="1"/>
</dbReference>
<protein>
    <recommendedName>
        <fullName evidence="1">Probable pectate lyase C</fullName>
    </recommendedName>
</protein>
<feature type="region of interest" description="Disordered" evidence="2">
    <location>
        <begin position="609"/>
        <end position="628"/>
    </location>
</feature>
<accession>A0A1F7XAK9</accession>
<evidence type="ECO:0000256" key="2">
    <source>
        <dbReference type="SAM" id="MobiDB-lite"/>
    </source>
</evidence>
<dbReference type="SMART" id="SM00710">
    <property type="entry name" value="PbH1"/>
    <property type="match status" value="4"/>
</dbReference>
<dbReference type="CDD" id="cd14256">
    <property type="entry name" value="Dockerin_I"/>
    <property type="match status" value="1"/>
</dbReference>
<dbReference type="Gene3D" id="1.10.1330.10">
    <property type="entry name" value="Dockerin domain"/>
    <property type="match status" value="1"/>
</dbReference>
<feature type="domain" description="Dockerin" evidence="3">
    <location>
        <begin position="622"/>
        <end position="680"/>
    </location>
</feature>
<proteinExistence type="predicted"/>
<dbReference type="PANTHER" id="PTHR36453">
    <property type="entry name" value="SECRETED PROTEIN-RELATED"/>
    <property type="match status" value="1"/>
</dbReference>
<evidence type="ECO:0000256" key="1">
    <source>
        <dbReference type="ARBA" id="ARBA00016512"/>
    </source>
</evidence>
<dbReference type="InterPro" id="IPR036439">
    <property type="entry name" value="Dockerin_dom_sf"/>
</dbReference>
<dbReference type="GO" id="GO:0004553">
    <property type="term" value="F:hydrolase activity, hydrolyzing O-glycosyl compounds"/>
    <property type="evidence" value="ECO:0007669"/>
    <property type="project" value="InterPro"/>
</dbReference>
<reference evidence="4 5" key="1">
    <citation type="journal article" date="2016" name="Nat. Commun.">
        <title>Thousands of microbial genomes shed light on interconnected biogeochemical processes in an aquifer system.</title>
        <authorList>
            <person name="Anantharaman K."/>
            <person name="Brown C.T."/>
            <person name="Hug L.A."/>
            <person name="Sharon I."/>
            <person name="Castelle C.J."/>
            <person name="Probst A.J."/>
            <person name="Thomas B.C."/>
            <person name="Singh A."/>
            <person name="Wilkins M.J."/>
            <person name="Karaoz U."/>
            <person name="Brodie E.L."/>
            <person name="Williams K.H."/>
            <person name="Hubbard S.S."/>
            <person name="Banfield J.F."/>
        </authorList>
    </citation>
    <scope>NUCLEOTIDE SEQUENCE [LARGE SCALE GENOMIC DNA]</scope>
</reference>
<comment type="caution">
    <text evidence="4">The sequence shown here is derived from an EMBL/GenBank/DDBJ whole genome shotgun (WGS) entry which is preliminary data.</text>
</comment>
<dbReference type="Pfam" id="PF00404">
    <property type="entry name" value="Dockerin_1"/>
    <property type="match status" value="1"/>
</dbReference>
<evidence type="ECO:0000259" key="3">
    <source>
        <dbReference type="PROSITE" id="PS51766"/>
    </source>
</evidence>
<dbReference type="PROSITE" id="PS51766">
    <property type="entry name" value="DOCKERIN"/>
    <property type="match status" value="1"/>
</dbReference>
<dbReference type="AlphaFoldDB" id="A0A1F7XAK9"/>
<dbReference type="InterPro" id="IPR016134">
    <property type="entry name" value="Dockerin_dom"/>
</dbReference>
<dbReference type="PANTHER" id="PTHR36453:SF1">
    <property type="entry name" value="RIGHT HANDED BETA HELIX DOMAIN-CONTAINING PROTEIN"/>
    <property type="match status" value="1"/>
</dbReference>
<dbReference type="InterPro" id="IPR006626">
    <property type="entry name" value="PbH1"/>
</dbReference>
<dbReference type="EMBL" id="MGFS01000003">
    <property type="protein sequence ID" value="OGM12066.1"/>
    <property type="molecule type" value="Genomic_DNA"/>
</dbReference>
<dbReference type="InterPro" id="IPR012334">
    <property type="entry name" value="Pectin_lyas_fold"/>
</dbReference>
<evidence type="ECO:0000313" key="5">
    <source>
        <dbReference type="Proteomes" id="UP000177053"/>
    </source>
</evidence>
<name>A0A1F7XAK9_9BACT</name>
<evidence type="ECO:0000313" key="4">
    <source>
        <dbReference type="EMBL" id="OGM12066.1"/>
    </source>
</evidence>
<sequence>MSFKMRKIIIFFIILILGIIFTPQVDAATYYMALNGNDANPGTEGSPWLTLSASINKLQPGDILNIREGTYYEGGISTTTQGTTQSPIVIQSYPGERAVIDGGVADYKSIPNNEWELVDTNIGLYRSTKTYTGTIGAWLLNDNWQLIQYSKSENMDSTYYGPLNQQDYLYFGPGIQLRTDNKLYIRLQSNPQDLFDADGNPISAVPLDTNPNNNSISVFTTQTLLTLQGASYLEFKDITFQYARRLVNLINNTNNITFDNCIFNYGTYGFLRDDTASYLTVKNSEFNNGIPRTLYWTDVKNGEPDEAIAGNEPYPEFQSNALDIPRDSFIENNYFHNGYDGTNIKVLTAGTGDNIKIFNNYFTFFGDDAINLSIDASNVEITNNLFWNNNAGISLSEHEIAPGGIAGDVFIHHNVVDGVHLKRLGRPGNYREGQYPPWVGGHPFGGHSGQSAAHWKIYNNTLVAQKPRQSTGNMGAKAVVGNSDKYFYNNILYALDNQSLLGDDQESLGSHYDGDIFWQKIAGTMFYNFANSGNYISLVTLRTSGSLWEANGLQLDPGFNEQELLNPTFDKLTIWNRYLPTNNQVFTQGVAYTGLNWPGIEDVNYRGAVPSQSTQPTSSPTPILIPGDANSDGKVDGIDYVIWLNHYNSQTSNGQSDGDFNTDGDVDGIDYVIWLNNYGT</sequence>
<feature type="compositionally biased region" description="Low complexity" evidence="2">
    <location>
        <begin position="610"/>
        <end position="622"/>
    </location>
</feature>
<dbReference type="Proteomes" id="UP000177053">
    <property type="component" value="Unassembled WGS sequence"/>
</dbReference>
<organism evidence="4 5">
    <name type="scientific">Candidatus Woesebacteria bacterium RBG_16_34_12</name>
    <dbReference type="NCBI Taxonomy" id="1802480"/>
    <lineage>
        <taxon>Bacteria</taxon>
        <taxon>Candidatus Woeseibacteriota</taxon>
    </lineage>
</organism>
<dbReference type="PROSITE" id="PS00018">
    <property type="entry name" value="EF_HAND_1"/>
    <property type="match status" value="1"/>
</dbReference>